<dbReference type="RefSeq" id="WP_263038894.1">
    <property type="nucleotide sequence ID" value="NZ_JAOTPL010000027.1"/>
</dbReference>
<accession>A0AAE3IQP1</accession>
<dbReference type="EMBL" id="JAOTPL010000027">
    <property type="protein sequence ID" value="MCU7695406.1"/>
    <property type="molecule type" value="Genomic_DNA"/>
</dbReference>
<organism evidence="1 2">
    <name type="scientific">Haoranjiania flava</name>
    <dbReference type="NCBI Taxonomy" id="1856322"/>
    <lineage>
        <taxon>Bacteria</taxon>
        <taxon>Pseudomonadati</taxon>
        <taxon>Bacteroidota</taxon>
        <taxon>Chitinophagia</taxon>
        <taxon>Chitinophagales</taxon>
        <taxon>Chitinophagaceae</taxon>
        <taxon>Haoranjiania</taxon>
    </lineage>
</organism>
<gene>
    <name evidence="1" type="ORF">OD355_12845</name>
</gene>
<dbReference type="AlphaFoldDB" id="A0AAE3IQP1"/>
<proteinExistence type="predicted"/>
<keyword evidence="2" id="KW-1185">Reference proteome</keyword>
<evidence type="ECO:0000313" key="1">
    <source>
        <dbReference type="EMBL" id="MCU7695406.1"/>
    </source>
</evidence>
<dbReference type="Proteomes" id="UP001209317">
    <property type="component" value="Unassembled WGS sequence"/>
</dbReference>
<evidence type="ECO:0000313" key="2">
    <source>
        <dbReference type="Proteomes" id="UP001209317"/>
    </source>
</evidence>
<comment type="caution">
    <text evidence="1">The sequence shown here is derived from an EMBL/GenBank/DDBJ whole genome shotgun (WGS) entry which is preliminary data.</text>
</comment>
<protein>
    <submittedName>
        <fullName evidence="1">Uncharacterized protein</fullName>
    </submittedName>
</protein>
<name>A0AAE3IQP1_9BACT</name>
<reference evidence="1" key="1">
    <citation type="submission" date="2022-10" db="EMBL/GenBank/DDBJ databases">
        <authorList>
            <person name="Kim H.S."/>
            <person name="Kim J.-S."/>
            <person name="Suh M.K."/>
            <person name="Eom M.K."/>
            <person name="Lee J.-S."/>
        </authorList>
    </citation>
    <scope>NUCLEOTIDE SEQUENCE</scope>
    <source>
        <strain evidence="1">LIP-5</strain>
    </source>
</reference>
<sequence length="145" mass="17103">MHSIKSFPNEEKYIISDHCFFTLQYSFAQSTENIIDKKLVGSWKGYEKDNQVVGMEKYWIQHRFEDGSFIILFTAIADCEVMTTVEKGKWWVKDGLFYELHLNSNKTDIYSYELLNDATQVKFKAKTLSVDHENQAYEFIDTKVE</sequence>